<keyword evidence="1" id="KW-0378">Hydrolase</keyword>
<dbReference type="PANTHER" id="PTHR48081">
    <property type="entry name" value="AB HYDROLASE SUPERFAMILY PROTEIN C4A8.06C"/>
    <property type="match status" value="1"/>
</dbReference>
<dbReference type="InterPro" id="IPR013094">
    <property type="entry name" value="AB_hydrolase_3"/>
</dbReference>
<dbReference type="SUPFAM" id="SSF53474">
    <property type="entry name" value="alpha/beta-Hydrolases"/>
    <property type="match status" value="1"/>
</dbReference>
<keyword evidence="4" id="KW-1185">Reference proteome</keyword>
<dbReference type="GO" id="GO:0016787">
    <property type="term" value="F:hydrolase activity"/>
    <property type="evidence" value="ECO:0007669"/>
    <property type="project" value="UniProtKB-KW"/>
</dbReference>
<organism evidence="3 4">
    <name type="scientific">Microbispora rosea</name>
    <dbReference type="NCBI Taxonomy" id="58117"/>
    <lineage>
        <taxon>Bacteria</taxon>
        <taxon>Bacillati</taxon>
        <taxon>Actinomycetota</taxon>
        <taxon>Actinomycetes</taxon>
        <taxon>Streptosporangiales</taxon>
        <taxon>Streptosporangiaceae</taxon>
        <taxon>Microbispora</taxon>
    </lineage>
</organism>
<accession>A0A1N7CAS1</accession>
<dbReference type="InterPro" id="IPR050300">
    <property type="entry name" value="GDXG_lipolytic_enzyme"/>
</dbReference>
<evidence type="ECO:0000313" key="4">
    <source>
        <dbReference type="Proteomes" id="UP000186096"/>
    </source>
</evidence>
<dbReference type="OrthoDB" id="3209779at2"/>
<protein>
    <submittedName>
        <fullName evidence="3">Acetyl esterase</fullName>
    </submittedName>
</protein>
<evidence type="ECO:0000259" key="2">
    <source>
        <dbReference type="Pfam" id="PF07859"/>
    </source>
</evidence>
<evidence type="ECO:0000313" key="3">
    <source>
        <dbReference type="EMBL" id="SIR60696.1"/>
    </source>
</evidence>
<dbReference type="Gene3D" id="3.40.50.1820">
    <property type="entry name" value="alpha/beta hydrolase"/>
    <property type="match status" value="1"/>
</dbReference>
<dbReference type="EMBL" id="FTNI01000011">
    <property type="protein sequence ID" value="SIR60696.1"/>
    <property type="molecule type" value="Genomic_DNA"/>
</dbReference>
<gene>
    <name evidence="3" type="ORF">SAMN05421833_111160</name>
</gene>
<dbReference type="Pfam" id="PF07859">
    <property type="entry name" value="Abhydrolase_3"/>
    <property type="match status" value="1"/>
</dbReference>
<proteinExistence type="predicted"/>
<dbReference type="AlphaFoldDB" id="A0A1N7CAS1"/>
<dbReference type="STRING" id="58117.SAMN05421833_111160"/>
<feature type="domain" description="Alpha/beta hydrolase fold-3" evidence="2">
    <location>
        <begin position="77"/>
        <end position="281"/>
    </location>
</feature>
<sequence>MALHPQAEAYLKLFPSDLGMDLASLTREQIAKMRSLDGMVEQRGPRVDLPVVRDETAAGVPVRIYRPEPGEHPLPALVYFHGGGWVFGSVERNDALGRDLAHRTGAVVVSVDYRLAPEHPFPAAAEDAFGVLRDVHARPAFYGADARRVAVVGDSAGGNLAAVAAWLARDAGLRLAHQALICPVVDVAADTPSYRTYGKGFGLDAAEMRWFIEQYAGGADPRDPRLAPIHLPDKSGLAPATVITAECDPLCDEGAAYARALAEAGVAVEHRCFEGALHGFLGLPGFFDQALEGRDFLAARIRRALGAAS</sequence>
<evidence type="ECO:0000256" key="1">
    <source>
        <dbReference type="ARBA" id="ARBA00022801"/>
    </source>
</evidence>
<dbReference type="RefSeq" id="WP_030506543.1">
    <property type="nucleotide sequence ID" value="NZ_FTNI01000011.1"/>
</dbReference>
<name>A0A1N7CAS1_9ACTN</name>
<dbReference type="Proteomes" id="UP000186096">
    <property type="component" value="Unassembled WGS sequence"/>
</dbReference>
<dbReference type="InterPro" id="IPR029058">
    <property type="entry name" value="AB_hydrolase_fold"/>
</dbReference>
<reference evidence="4" key="1">
    <citation type="submission" date="2017-01" db="EMBL/GenBank/DDBJ databases">
        <authorList>
            <person name="Varghese N."/>
            <person name="Submissions S."/>
        </authorList>
    </citation>
    <scope>NUCLEOTIDE SEQUENCE [LARGE SCALE GENOMIC DNA]</scope>
    <source>
        <strain evidence="4">ATCC 12950</strain>
    </source>
</reference>
<dbReference type="PANTHER" id="PTHR48081:SF8">
    <property type="entry name" value="ALPHA_BETA HYDROLASE FOLD-3 DOMAIN-CONTAINING PROTEIN-RELATED"/>
    <property type="match status" value="1"/>
</dbReference>